<dbReference type="Pfam" id="PF00448">
    <property type="entry name" value="SRP54"/>
    <property type="match status" value="1"/>
</dbReference>
<dbReference type="GO" id="GO:0005525">
    <property type="term" value="F:GTP binding"/>
    <property type="evidence" value="ECO:0007669"/>
    <property type="project" value="UniProtKB-UniRule"/>
</dbReference>
<evidence type="ECO:0000256" key="3">
    <source>
        <dbReference type="ARBA" id="ARBA00014919"/>
    </source>
</evidence>
<reference evidence="17" key="1">
    <citation type="submission" date="2017-11" db="EMBL/GenBank/DDBJ databases">
        <authorList>
            <person name="Zhu W."/>
        </authorList>
    </citation>
    <scope>NUCLEOTIDE SEQUENCE [LARGE SCALE GENOMIC DNA]</scope>
    <source>
        <strain evidence="17">CAU 1051</strain>
    </source>
</reference>
<dbReference type="PANTHER" id="PTHR43134">
    <property type="entry name" value="SIGNAL RECOGNITION PARTICLE RECEPTOR SUBUNIT ALPHA"/>
    <property type="match status" value="1"/>
</dbReference>
<dbReference type="EMBL" id="PIOD01000011">
    <property type="protein sequence ID" value="RDW17818.1"/>
    <property type="molecule type" value="Genomic_DNA"/>
</dbReference>
<evidence type="ECO:0000256" key="11">
    <source>
        <dbReference type="ARBA" id="ARBA00023225"/>
    </source>
</evidence>
<evidence type="ECO:0000256" key="9">
    <source>
        <dbReference type="ARBA" id="ARBA00023134"/>
    </source>
</evidence>
<dbReference type="SMART" id="SM00962">
    <property type="entry name" value="SRP54"/>
    <property type="match status" value="1"/>
</dbReference>
<dbReference type="AlphaFoldDB" id="A0A3D8PRC7"/>
<dbReference type="PANTHER" id="PTHR43134:SF3">
    <property type="entry name" value="FLAGELLAR BIOSYNTHESIS PROTEIN FLHF"/>
    <property type="match status" value="1"/>
</dbReference>
<dbReference type="CDD" id="cd17873">
    <property type="entry name" value="FlhF"/>
    <property type="match status" value="1"/>
</dbReference>
<keyword evidence="4" id="KW-0813">Transport</keyword>
<keyword evidence="16" id="KW-0282">Flagellum</keyword>
<evidence type="ECO:0000256" key="13">
    <source>
        <dbReference type="NCBIfam" id="TIGR03499"/>
    </source>
</evidence>
<evidence type="ECO:0000256" key="5">
    <source>
        <dbReference type="ARBA" id="ARBA00022475"/>
    </source>
</evidence>
<gene>
    <name evidence="16" type="primary">flhF</name>
    <name evidence="16" type="ORF">CWR45_10825</name>
</gene>
<evidence type="ECO:0000256" key="12">
    <source>
        <dbReference type="ARBA" id="ARBA00025337"/>
    </source>
</evidence>
<dbReference type="Gene3D" id="3.40.50.300">
    <property type="entry name" value="P-loop containing nucleotide triphosphate hydrolases"/>
    <property type="match status" value="1"/>
</dbReference>
<keyword evidence="11" id="KW-1006">Bacterial flagellum protein export</keyword>
<dbReference type="InterPro" id="IPR003593">
    <property type="entry name" value="AAA+_ATPase"/>
</dbReference>
<dbReference type="GO" id="GO:0006614">
    <property type="term" value="P:SRP-dependent cotranslational protein targeting to membrane"/>
    <property type="evidence" value="ECO:0007669"/>
    <property type="project" value="UniProtKB-UniRule"/>
</dbReference>
<evidence type="ECO:0000256" key="1">
    <source>
        <dbReference type="ARBA" id="ARBA00004413"/>
    </source>
</evidence>
<feature type="domain" description="AAA+ ATPase" evidence="14">
    <location>
        <begin position="177"/>
        <end position="346"/>
    </location>
</feature>
<keyword evidence="10" id="KW-0472">Membrane</keyword>
<dbReference type="InterPro" id="IPR000897">
    <property type="entry name" value="SRP54_GTPase_dom"/>
</dbReference>
<evidence type="ECO:0000256" key="8">
    <source>
        <dbReference type="ARBA" id="ARBA00022927"/>
    </source>
</evidence>
<feature type="domain" description="SRP54-type proteins GTP-binding" evidence="15">
    <location>
        <begin position="178"/>
        <end position="369"/>
    </location>
</feature>
<dbReference type="GO" id="GO:0003924">
    <property type="term" value="F:GTPase activity"/>
    <property type="evidence" value="ECO:0007669"/>
    <property type="project" value="UniProtKB-UniRule"/>
</dbReference>
<keyword evidence="6" id="KW-0547">Nucleotide-binding</keyword>
<evidence type="ECO:0000313" key="16">
    <source>
        <dbReference type="EMBL" id="RDW17818.1"/>
    </source>
</evidence>
<evidence type="ECO:0000256" key="10">
    <source>
        <dbReference type="ARBA" id="ARBA00023136"/>
    </source>
</evidence>
<keyword evidence="5" id="KW-1003">Cell membrane</keyword>
<dbReference type="GO" id="GO:0044781">
    <property type="term" value="P:bacterial-type flagellum organization"/>
    <property type="evidence" value="ECO:0007669"/>
    <property type="project" value="UniProtKB-UniRule"/>
</dbReference>
<dbReference type="RefSeq" id="WP_115749884.1">
    <property type="nucleotide sequence ID" value="NZ_PIOD01000011.1"/>
</dbReference>
<dbReference type="InterPro" id="IPR047040">
    <property type="entry name" value="FlhF__GTPase_dom"/>
</dbReference>
<dbReference type="OrthoDB" id="9778554at2"/>
<dbReference type="InterPro" id="IPR027417">
    <property type="entry name" value="P-loop_NTPase"/>
</dbReference>
<evidence type="ECO:0000256" key="4">
    <source>
        <dbReference type="ARBA" id="ARBA00022448"/>
    </source>
</evidence>
<evidence type="ECO:0000256" key="6">
    <source>
        <dbReference type="ARBA" id="ARBA00022741"/>
    </source>
</evidence>
<dbReference type="FunFam" id="3.40.50.300:FF:000695">
    <property type="entry name" value="Flagellar biosynthesis regulator FlhF"/>
    <property type="match status" value="1"/>
</dbReference>
<comment type="function">
    <text evidence="12">Necessary for flagellar biosynthesis. May be involved in translocation of the flagellum.</text>
</comment>
<evidence type="ECO:0000259" key="15">
    <source>
        <dbReference type="SMART" id="SM00962"/>
    </source>
</evidence>
<evidence type="ECO:0000259" key="14">
    <source>
        <dbReference type="SMART" id="SM00382"/>
    </source>
</evidence>
<proteinExistence type="inferred from homology"/>
<dbReference type="SUPFAM" id="SSF52540">
    <property type="entry name" value="P-loop containing nucleoside triphosphate hydrolases"/>
    <property type="match status" value="1"/>
</dbReference>
<comment type="similarity">
    <text evidence="2">Belongs to the GTP-binding SRP family.</text>
</comment>
<keyword evidence="16" id="KW-0969">Cilium</keyword>
<protein>
    <recommendedName>
        <fullName evidence="3 13">Flagellar biosynthesis protein FlhF</fullName>
    </recommendedName>
</protein>
<name>A0A3D8PRC7_9BACI</name>
<keyword evidence="16" id="KW-0966">Cell projection</keyword>
<keyword evidence="7" id="KW-1005">Bacterial flagellum biogenesis</keyword>
<organism evidence="16 17">
    <name type="scientific">Oceanobacillus chungangensis</name>
    <dbReference type="NCBI Taxonomy" id="1229152"/>
    <lineage>
        <taxon>Bacteria</taxon>
        <taxon>Bacillati</taxon>
        <taxon>Bacillota</taxon>
        <taxon>Bacilli</taxon>
        <taxon>Bacillales</taxon>
        <taxon>Bacillaceae</taxon>
        <taxon>Oceanobacillus</taxon>
    </lineage>
</organism>
<dbReference type="Gene3D" id="1.20.120.1380">
    <property type="entry name" value="Flagellar FlhF biosynthesis protein, N domain"/>
    <property type="match status" value="1"/>
</dbReference>
<dbReference type="NCBIfam" id="TIGR03499">
    <property type="entry name" value="FlhF"/>
    <property type="match status" value="1"/>
</dbReference>
<evidence type="ECO:0000313" key="17">
    <source>
        <dbReference type="Proteomes" id="UP000256520"/>
    </source>
</evidence>
<keyword evidence="8" id="KW-0653">Protein transport</keyword>
<dbReference type="SMART" id="SM00382">
    <property type="entry name" value="AAA"/>
    <property type="match status" value="1"/>
</dbReference>
<evidence type="ECO:0000256" key="7">
    <source>
        <dbReference type="ARBA" id="ARBA00022795"/>
    </source>
</evidence>
<sequence>MKMKKYIAPTMLEAMKEIRKELGPDAVILNSQEIQQGGILGLFKKKRIEVVAALDSVPKQRKLEEKRMVQEKKLDHFLPQRANNESAIVLSELKQLKKMMEYQAEKVNQYPIQYQEMYQHLLYHEISSTIARQIIDALIARHEAAEITADMDTVKRDTKELINEMLQDIPFNSIAYEKKVIQFVGPTGVGKTTTIAKIAANMILKDHKKVAFITTDTYRIAAIDQLKTYAKILNIPLEVAYSIPDYKRAVEKFHDYDVILVDTAGRNFRDEKYVRELEKSVAMQVAMDTYVVLSLTAKPQDIIEIYKQFRHLSVKEVIFTKLDETRQYGSMLNVVIDNQIGVAYVTNGQDVPDDLMKVSTERIAELLVGDFGDA</sequence>
<dbReference type="GO" id="GO:0005886">
    <property type="term" value="C:plasma membrane"/>
    <property type="evidence" value="ECO:0007669"/>
    <property type="project" value="UniProtKB-SubCell"/>
</dbReference>
<evidence type="ECO:0000256" key="2">
    <source>
        <dbReference type="ARBA" id="ARBA00008531"/>
    </source>
</evidence>
<keyword evidence="9" id="KW-0342">GTP-binding</keyword>
<dbReference type="GO" id="GO:0015031">
    <property type="term" value="P:protein transport"/>
    <property type="evidence" value="ECO:0007669"/>
    <property type="project" value="UniProtKB-KW"/>
</dbReference>
<dbReference type="InterPro" id="IPR020006">
    <property type="entry name" value="FlhF"/>
</dbReference>
<dbReference type="GO" id="GO:0005047">
    <property type="term" value="F:signal recognition particle binding"/>
    <property type="evidence" value="ECO:0007669"/>
    <property type="project" value="TreeGrafter"/>
</dbReference>
<comment type="subcellular location">
    <subcellularLocation>
        <location evidence="1">Cell membrane</location>
        <topology evidence="1">Peripheral membrane protein</topology>
        <orientation evidence="1">Cytoplasmic side</orientation>
    </subcellularLocation>
</comment>
<dbReference type="Proteomes" id="UP000256520">
    <property type="component" value="Unassembled WGS sequence"/>
</dbReference>
<accession>A0A3D8PRC7</accession>
<keyword evidence="17" id="KW-1185">Reference proteome</keyword>
<comment type="caution">
    <text evidence="16">The sequence shown here is derived from an EMBL/GenBank/DDBJ whole genome shotgun (WGS) entry which is preliminary data.</text>
</comment>